<keyword evidence="1" id="KW-0812">Transmembrane</keyword>
<organism evidence="2 3">
    <name type="scientific">Pedobacter steynii</name>
    <dbReference type="NCBI Taxonomy" id="430522"/>
    <lineage>
        <taxon>Bacteria</taxon>
        <taxon>Pseudomonadati</taxon>
        <taxon>Bacteroidota</taxon>
        <taxon>Sphingobacteriia</taxon>
        <taxon>Sphingobacteriales</taxon>
        <taxon>Sphingobacteriaceae</taxon>
        <taxon>Pedobacter</taxon>
    </lineage>
</organism>
<feature type="transmembrane region" description="Helical" evidence="1">
    <location>
        <begin position="79"/>
        <end position="99"/>
    </location>
</feature>
<name>A0A1D7QFS0_9SPHI</name>
<feature type="transmembrane region" description="Helical" evidence="1">
    <location>
        <begin position="53"/>
        <end position="72"/>
    </location>
</feature>
<evidence type="ECO:0000313" key="2">
    <source>
        <dbReference type="EMBL" id="AOM77511.1"/>
    </source>
</evidence>
<evidence type="ECO:0000256" key="1">
    <source>
        <dbReference type="SAM" id="Phobius"/>
    </source>
</evidence>
<proteinExistence type="predicted"/>
<protein>
    <recommendedName>
        <fullName evidence="4">YhhN-like protein</fullName>
    </recommendedName>
</protein>
<sequence>MGFIFCPLILSLKYFRSYPKELKVISIHLLLIGILALYSASLWLSSKNNLPVLHIYTMIEFSTIMLFYQVVFKDSIARIWFILLISGFLAFCLINAFWIQKWHIFNTYPRTLQSIVIISTSLFYYYKITRQTLYIQIEKSATFWINTGFFIYFSGSFLLFMLSNYILPLSLKFNMIVWQLHAFLSCILYSLIFIGLWQRRKV</sequence>
<evidence type="ECO:0008006" key="4">
    <source>
        <dbReference type="Google" id="ProtNLM"/>
    </source>
</evidence>
<dbReference type="KEGG" id="psty:BFS30_10230"/>
<evidence type="ECO:0000313" key="3">
    <source>
        <dbReference type="Proteomes" id="UP000094313"/>
    </source>
</evidence>
<dbReference type="AlphaFoldDB" id="A0A1D7QFS0"/>
<feature type="transmembrane region" description="Helical" evidence="1">
    <location>
        <begin position="22"/>
        <end position="41"/>
    </location>
</feature>
<dbReference type="Proteomes" id="UP000094313">
    <property type="component" value="Chromosome"/>
</dbReference>
<feature type="transmembrane region" description="Helical" evidence="1">
    <location>
        <begin position="111"/>
        <end position="128"/>
    </location>
</feature>
<feature type="transmembrane region" description="Helical" evidence="1">
    <location>
        <begin position="176"/>
        <end position="197"/>
    </location>
</feature>
<keyword evidence="1" id="KW-0472">Membrane</keyword>
<reference evidence="2 3" key="1">
    <citation type="submission" date="2016-08" db="EMBL/GenBank/DDBJ databases">
        <authorList>
            <person name="Seilhamer J.J."/>
        </authorList>
    </citation>
    <scope>NUCLEOTIDE SEQUENCE [LARGE SCALE GENOMIC DNA]</scope>
    <source>
        <strain evidence="2 3">DX4</strain>
    </source>
</reference>
<gene>
    <name evidence="2" type="ORF">BFS30_10230</name>
</gene>
<feature type="transmembrane region" description="Helical" evidence="1">
    <location>
        <begin position="149"/>
        <end position="170"/>
    </location>
</feature>
<keyword evidence="3" id="KW-1185">Reference proteome</keyword>
<keyword evidence="1" id="KW-1133">Transmembrane helix</keyword>
<dbReference type="EMBL" id="CP017141">
    <property type="protein sequence ID" value="AOM77511.1"/>
    <property type="molecule type" value="Genomic_DNA"/>
</dbReference>
<accession>A0A1D7QFS0</accession>